<gene>
    <name evidence="2" type="ORF">ACFQS8_13455</name>
</gene>
<dbReference type="Proteomes" id="UP001596492">
    <property type="component" value="Unassembled WGS sequence"/>
</dbReference>
<proteinExistence type="predicted"/>
<dbReference type="Gene3D" id="2.60.120.560">
    <property type="entry name" value="Exo-inulinase, domain 1"/>
    <property type="match status" value="1"/>
</dbReference>
<reference evidence="3" key="1">
    <citation type="journal article" date="2019" name="Int. J. Syst. Evol. Microbiol.">
        <title>The Global Catalogue of Microorganisms (GCM) 10K type strain sequencing project: providing services to taxonomists for standard genome sequencing and annotation.</title>
        <authorList>
            <consortium name="The Broad Institute Genomics Platform"/>
            <consortium name="The Broad Institute Genome Sequencing Center for Infectious Disease"/>
            <person name="Wu L."/>
            <person name="Ma J."/>
        </authorList>
    </citation>
    <scope>NUCLEOTIDE SEQUENCE [LARGE SCALE GENOMIC DNA]</scope>
    <source>
        <strain evidence="3">CCUG 51308</strain>
    </source>
</reference>
<sequence>MRVSHKTWLVGGVALLMIAGCQGKTDVSATAGAEPEWESIFDGKTLNGWTPKISMEPVGQDKDKTFEVVDGTIRVSYEGYDEFGDRFGHLFYKDKLSHYRLKLEYRFFGEQLVGGASWANVNSGVMLHSQSPESIELDQKFPISVEGQFLGVLPDNSPRTTANVCTPGTNVVVDGKIETEHCIQTAIPVRPLGEWVQYEVEVLGNGTIKQLVNGQPTFEFSGAQYDPSDKRLTDLKNANAMMENGLAISDGYIALQAESAPVEFRNIQLMRLDTDNAGGH</sequence>
<dbReference type="PROSITE" id="PS51257">
    <property type="entry name" value="PROKAR_LIPOPROTEIN"/>
    <property type="match status" value="1"/>
</dbReference>
<dbReference type="EMBL" id="JBHTBR010000005">
    <property type="protein sequence ID" value="MFC7292632.1"/>
    <property type="molecule type" value="Genomic_DNA"/>
</dbReference>
<evidence type="ECO:0000313" key="2">
    <source>
        <dbReference type="EMBL" id="MFC7292632.1"/>
    </source>
</evidence>
<protein>
    <submittedName>
        <fullName evidence="2">DUF1080 domain-containing protein</fullName>
    </submittedName>
</protein>
<evidence type="ECO:0000259" key="1">
    <source>
        <dbReference type="Pfam" id="PF06439"/>
    </source>
</evidence>
<dbReference type="Pfam" id="PF06439">
    <property type="entry name" value="3keto-disac_hyd"/>
    <property type="match status" value="1"/>
</dbReference>
<dbReference type="InterPro" id="IPR010496">
    <property type="entry name" value="AL/BT2_dom"/>
</dbReference>
<evidence type="ECO:0000313" key="3">
    <source>
        <dbReference type="Proteomes" id="UP001596492"/>
    </source>
</evidence>
<name>A0ABW2IP04_9PROT</name>
<organism evidence="2 3">
    <name type="scientific">Hirschia litorea</name>
    <dbReference type="NCBI Taxonomy" id="1199156"/>
    <lineage>
        <taxon>Bacteria</taxon>
        <taxon>Pseudomonadati</taxon>
        <taxon>Pseudomonadota</taxon>
        <taxon>Alphaproteobacteria</taxon>
        <taxon>Hyphomonadales</taxon>
        <taxon>Hyphomonadaceae</taxon>
        <taxon>Hirschia</taxon>
    </lineage>
</organism>
<keyword evidence="3" id="KW-1185">Reference proteome</keyword>
<accession>A0ABW2IP04</accession>
<dbReference type="RefSeq" id="WP_382168216.1">
    <property type="nucleotide sequence ID" value="NZ_JBHTBR010000005.1"/>
</dbReference>
<feature type="domain" description="3-keto-alpha-glucoside-1,2-lyase/3-keto-2-hydroxy-glucal hydratase" evidence="1">
    <location>
        <begin position="36"/>
        <end position="269"/>
    </location>
</feature>
<comment type="caution">
    <text evidence="2">The sequence shown here is derived from an EMBL/GenBank/DDBJ whole genome shotgun (WGS) entry which is preliminary data.</text>
</comment>